<evidence type="ECO:0000313" key="4">
    <source>
        <dbReference type="Proteomes" id="UP000583800"/>
    </source>
</evidence>
<dbReference type="AlphaFoldDB" id="A0A7X0C7A5"/>
<keyword evidence="2" id="KW-0812">Transmembrane</keyword>
<dbReference type="GO" id="GO:0140359">
    <property type="term" value="F:ABC-type transporter activity"/>
    <property type="evidence" value="ECO:0007669"/>
    <property type="project" value="InterPro"/>
</dbReference>
<protein>
    <submittedName>
        <fullName evidence="3">ABC-type transport system involved in multi-copper enzyme maturation permease subunit</fullName>
    </submittedName>
</protein>
<dbReference type="EMBL" id="JACHJB010000002">
    <property type="protein sequence ID" value="MBB6348089.1"/>
    <property type="molecule type" value="Genomic_DNA"/>
</dbReference>
<feature type="transmembrane region" description="Helical" evidence="2">
    <location>
        <begin position="444"/>
        <end position="463"/>
    </location>
</feature>
<feature type="transmembrane region" description="Helical" evidence="2">
    <location>
        <begin position="508"/>
        <end position="527"/>
    </location>
</feature>
<dbReference type="Pfam" id="PF12679">
    <property type="entry name" value="ABC2_membrane_2"/>
    <property type="match status" value="1"/>
</dbReference>
<feature type="transmembrane region" description="Helical" evidence="2">
    <location>
        <begin position="413"/>
        <end position="437"/>
    </location>
</feature>
<dbReference type="RefSeq" id="WP_185085919.1">
    <property type="nucleotide sequence ID" value="NZ_JACHJB010000002.1"/>
</dbReference>
<feature type="transmembrane region" description="Helical" evidence="2">
    <location>
        <begin position="367"/>
        <end position="393"/>
    </location>
</feature>
<evidence type="ECO:0000256" key="2">
    <source>
        <dbReference type="SAM" id="Phobius"/>
    </source>
</evidence>
<organism evidence="3 4">
    <name type="scientific">Nonomuraea muscovyensis</name>
    <dbReference type="NCBI Taxonomy" id="1124761"/>
    <lineage>
        <taxon>Bacteria</taxon>
        <taxon>Bacillati</taxon>
        <taxon>Actinomycetota</taxon>
        <taxon>Actinomycetes</taxon>
        <taxon>Streptosporangiales</taxon>
        <taxon>Streptosporangiaceae</taxon>
        <taxon>Nonomuraea</taxon>
    </lineage>
</organism>
<keyword evidence="2" id="KW-0472">Membrane</keyword>
<reference evidence="3 4" key="1">
    <citation type="submission" date="2020-08" db="EMBL/GenBank/DDBJ databases">
        <title>Sequencing the genomes of 1000 actinobacteria strains.</title>
        <authorList>
            <person name="Klenk H.-P."/>
        </authorList>
    </citation>
    <scope>NUCLEOTIDE SEQUENCE [LARGE SCALE GENOMIC DNA]</scope>
    <source>
        <strain evidence="3 4">DSM 45913</strain>
    </source>
</reference>
<comment type="caution">
    <text evidence="3">The sequence shown here is derived from an EMBL/GenBank/DDBJ whole genome shotgun (WGS) entry which is preliminary data.</text>
</comment>
<gene>
    <name evidence="3" type="ORF">FHU36_004634</name>
</gene>
<dbReference type="GO" id="GO:0005886">
    <property type="term" value="C:plasma membrane"/>
    <property type="evidence" value="ECO:0007669"/>
    <property type="project" value="UniProtKB-SubCell"/>
</dbReference>
<proteinExistence type="predicted"/>
<dbReference type="Gene3D" id="2.60.120.200">
    <property type="match status" value="1"/>
</dbReference>
<accession>A0A7X0C7A5</accession>
<feature type="transmembrane region" description="Helical" evidence="2">
    <location>
        <begin position="326"/>
        <end position="346"/>
    </location>
</feature>
<name>A0A7X0C7A5_9ACTN</name>
<evidence type="ECO:0000256" key="1">
    <source>
        <dbReference type="SAM" id="MobiDB-lite"/>
    </source>
</evidence>
<sequence length="534" mass="54586">MSGAQGGQARPRVRATDDAGPRGTRVPGGGFARQVHAEWTKFRTIRGWVAGLAVAALVTALLGLLSASSSHASCGPTDAACPAVPVGPDGGAVNDKFFFVHRSLTGDGSITVRVTSMTGQIRKPDATPGVRNVVSGVVPWAKAGVLVKDGTRQGSAYAAVMVTGAHGVRMQHNYTHDVAGRPGGVSRQSPRWLRLTRSGETVTGAESADGARWTTLGSVRLAGLPATVRIGMFAASPGDLTVTRGDLGGSVTAVRFAETTAVFDEVSLGGGTSGEAWRHDDVGVTLEPDGSPHHPGRAETSGATFTVTGVGDIGPSAEGMSVENTLTGVPAGLIVVIVVAVSFVTAEYRRGLIRTSLLAVPARGRVVAAKAVVIVAVTFVAALAACAVAVTYGTGILRDNGNQVLPVPWLTEVRVVAGVAALFAATAVLALGLGFLFRSSAAAVTGAIAVTVVPHILATASVLPAEAAQWLLRLTPAAGFAIWQSVPEYAHVLDTYTPQAGYYPLPPWAGLAVSCGYAALAVALAIVRLHRSDV</sequence>
<feature type="transmembrane region" description="Helical" evidence="2">
    <location>
        <begin position="48"/>
        <end position="67"/>
    </location>
</feature>
<keyword evidence="2" id="KW-1133">Transmembrane helix</keyword>
<evidence type="ECO:0000313" key="3">
    <source>
        <dbReference type="EMBL" id="MBB6348089.1"/>
    </source>
</evidence>
<dbReference type="PANTHER" id="PTHR37305">
    <property type="entry name" value="INTEGRAL MEMBRANE PROTEIN-RELATED"/>
    <property type="match status" value="1"/>
</dbReference>
<dbReference type="PANTHER" id="PTHR37305:SF1">
    <property type="entry name" value="MEMBRANE PROTEIN"/>
    <property type="match status" value="1"/>
</dbReference>
<dbReference type="Proteomes" id="UP000583800">
    <property type="component" value="Unassembled WGS sequence"/>
</dbReference>
<feature type="region of interest" description="Disordered" evidence="1">
    <location>
        <begin position="1"/>
        <end position="30"/>
    </location>
</feature>
<keyword evidence="4" id="KW-1185">Reference proteome</keyword>